<evidence type="ECO:0000256" key="1">
    <source>
        <dbReference type="SAM" id="MobiDB-lite"/>
    </source>
</evidence>
<evidence type="ECO:0000256" key="2">
    <source>
        <dbReference type="SAM" id="Phobius"/>
    </source>
</evidence>
<organism evidence="3 4">
    <name type="scientific">Novispirillum itersonii</name>
    <name type="common">Aquaspirillum itersonii</name>
    <dbReference type="NCBI Taxonomy" id="189"/>
    <lineage>
        <taxon>Bacteria</taxon>
        <taxon>Pseudomonadati</taxon>
        <taxon>Pseudomonadota</taxon>
        <taxon>Alphaproteobacteria</taxon>
        <taxon>Rhodospirillales</taxon>
        <taxon>Novispirillaceae</taxon>
        <taxon>Novispirillum</taxon>
    </lineage>
</organism>
<dbReference type="AlphaFoldDB" id="A0A7X0DNA7"/>
<keyword evidence="2" id="KW-1133">Transmembrane helix</keyword>
<feature type="transmembrane region" description="Helical" evidence="2">
    <location>
        <begin position="93"/>
        <end position="110"/>
    </location>
</feature>
<dbReference type="Proteomes" id="UP000544872">
    <property type="component" value="Unassembled WGS sequence"/>
</dbReference>
<dbReference type="RefSeq" id="WP_184264897.1">
    <property type="nucleotide sequence ID" value="NZ_JACIIX010000014.1"/>
</dbReference>
<keyword evidence="4" id="KW-1185">Reference proteome</keyword>
<feature type="transmembrane region" description="Helical" evidence="2">
    <location>
        <begin position="36"/>
        <end position="57"/>
    </location>
</feature>
<evidence type="ECO:0000313" key="3">
    <source>
        <dbReference type="EMBL" id="MBB6211800.1"/>
    </source>
</evidence>
<sequence>MAYSDEEKTLECIFCPAVNKYVTLANSFSQDLSATLSTPIIAIFGALVGVWLSIAGIRIILGSMDSRKFALEGAYIIIAAGLLSSQGTQMANTIYAASLSTMAGASAMVLTTGPLGKQIKDANVSVSSSADTSGSQIANLDGLGMLVYTAENGVFGLFSMAGAIWDQGGFTNPLPLVAATMMVLPYALLMVAYAAQVLICVFRVLMISLFSPMLVAALGFDFLRAMTWSGLRALLASFMVLFASTAALAVCLYGVATLGIGKAEPTSAVAPLAEFDSVGLWLVIILGWCGMAFQSEGVGLANSITGAQLTNTAAGILTAGATATGLGFLKFGQKRAFQIAGNVAPFAQQGIDMLRGKPSAGGGGGNSGGSSLRDRVNTPGIDKGS</sequence>
<feature type="region of interest" description="Disordered" evidence="1">
    <location>
        <begin position="357"/>
        <end position="385"/>
    </location>
</feature>
<dbReference type="EMBL" id="JACIIX010000014">
    <property type="protein sequence ID" value="MBB6211800.1"/>
    <property type="molecule type" value="Genomic_DNA"/>
</dbReference>
<reference evidence="3 4" key="1">
    <citation type="submission" date="2020-08" db="EMBL/GenBank/DDBJ databases">
        <title>Genomic Encyclopedia of Type Strains, Phase IV (KMG-IV): sequencing the most valuable type-strain genomes for metagenomic binning, comparative biology and taxonomic classification.</title>
        <authorList>
            <person name="Goeker M."/>
        </authorList>
    </citation>
    <scope>NUCLEOTIDE SEQUENCE [LARGE SCALE GENOMIC DNA]</scope>
    <source>
        <strain evidence="3 4">DSM 11590</strain>
    </source>
</reference>
<feature type="compositionally biased region" description="Gly residues" evidence="1">
    <location>
        <begin position="359"/>
        <end position="368"/>
    </location>
</feature>
<protein>
    <submittedName>
        <fullName evidence="3">Type IV secretion system protein TrbL</fullName>
    </submittedName>
</protein>
<feature type="transmembrane region" description="Helical" evidence="2">
    <location>
        <begin position="69"/>
        <end position="87"/>
    </location>
</feature>
<accession>A0A7X0DNA7</accession>
<feature type="transmembrane region" description="Helical" evidence="2">
    <location>
        <begin position="174"/>
        <end position="195"/>
    </location>
</feature>
<keyword evidence="2" id="KW-0812">Transmembrane</keyword>
<feature type="transmembrane region" description="Helical" evidence="2">
    <location>
        <begin position="235"/>
        <end position="255"/>
    </location>
</feature>
<comment type="caution">
    <text evidence="3">The sequence shown here is derived from an EMBL/GenBank/DDBJ whole genome shotgun (WGS) entry which is preliminary data.</text>
</comment>
<gene>
    <name evidence="3" type="ORF">FHS48_003244</name>
</gene>
<feature type="transmembrane region" description="Helical" evidence="2">
    <location>
        <begin position="275"/>
        <end position="293"/>
    </location>
</feature>
<name>A0A7X0DNA7_NOVIT</name>
<keyword evidence="2" id="KW-0472">Membrane</keyword>
<proteinExistence type="predicted"/>
<evidence type="ECO:0000313" key="4">
    <source>
        <dbReference type="Proteomes" id="UP000544872"/>
    </source>
</evidence>
<feature type="transmembrane region" description="Helical" evidence="2">
    <location>
        <begin position="201"/>
        <end position="223"/>
    </location>
</feature>